<feature type="non-terminal residue" evidence="2">
    <location>
        <position position="1"/>
    </location>
</feature>
<feature type="compositionally biased region" description="Acidic residues" evidence="1">
    <location>
        <begin position="27"/>
        <end position="37"/>
    </location>
</feature>
<dbReference type="EMBL" id="CAWUPB010000373">
    <property type="protein sequence ID" value="CAK7324602.1"/>
    <property type="molecule type" value="Genomic_DNA"/>
</dbReference>
<reference evidence="2 3" key="1">
    <citation type="submission" date="2024-01" db="EMBL/GenBank/DDBJ databases">
        <authorList>
            <person name="Waweru B."/>
        </authorList>
    </citation>
    <scope>NUCLEOTIDE SEQUENCE [LARGE SCALE GENOMIC DNA]</scope>
</reference>
<accession>A0AAV1QS70</accession>
<feature type="region of interest" description="Disordered" evidence="1">
    <location>
        <begin position="22"/>
        <end position="49"/>
    </location>
</feature>
<dbReference type="AlphaFoldDB" id="A0AAV1QS70"/>
<feature type="region of interest" description="Disordered" evidence="1">
    <location>
        <begin position="65"/>
        <end position="84"/>
    </location>
</feature>
<sequence length="84" mass="9396">QTISSKTHSNVVDKALTISSSYQCFDGDPDEPTDQNEGDERQRKRSGDFMIGERKGAWLVYHWVGGGTRRKGDDPTNSHQKSPT</sequence>
<comment type="caution">
    <text evidence="2">The sequence shown here is derived from an EMBL/GenBank/DDBJ whole genome shotgun (WGS) entry which is preliminary data.</text>
</comment>
<gene>
    <name evidence="2" type="ORF">DCAF_LOCUS2251</name>
</gene>
<protein>
    <submittedName>
        <fullName evidence="2">Uncharacterized protein</fullName>
    </submittedName>
</protein>
<name>A0AAV1QS70_9ROSI</name>
<proteinExistence type="predicted"/>
<evidence type="ECO:0000256" key="1">
    <source>
        <dbReference type="SAM" id="MobiDB-lite"/>
    </source>
</evidence>
<evidence type="ECO:0000313" key="3">
    <source>
        <dbReference type="Proteomes" id="UP001314170"/>
    </source>
</evidence>
<evidence type="ECO:0000313" key="2">
    <source>
        <dbReference type="EMBL" id="CAK7324602.1"/>
    </source>
</evidence>
<dbReference type="Proteomes" id="UP001314170">
    <property type="component" value="Unassembled WGS sequence"/>
</dbReference>
<feature type="compositionally biased region" description="Basic and acidic residues" evidence="1">
    <location>
        <begin position="38"/>
        <end position="49"/>
    </location>
</feature>
<organism evidence="2 3">
    <name type="scientific">Dovyalis caffra</name>
    <dbReference type="NCBI Taxonomy" id="77055"/>
    <lineage>
        <taxon>Eukaryota</taxon>
        <taxon>Viridiplantae</taxon>
        <taxon>Streptophyta</taxon>
        <taxon>Embryophyta</taxon>
        <taxon>Tracheophyta</taxon>
        <taxon>Spermatophyta</taxon>
        <taxon>Magnoliopsida</taxon>
        <taxon>eudicotyledons</taxon>
        <taxon>Gunneridae</taxon>
        <taxon>Pentapetalae</taxon>
        <taxon>rosids</taxon>
        <taxon>fabids</taxon>
        <taxon>Malpighiales</taxon>
        <taxon>Salicaceae</taxon>
        <taxon>Flacourtieae</taxon>
        <taxon>Dovyalis</taxon>
    </lineage>
</organism>
<keyword evidence="3" id="KW-1185">Reference proteome</keyword>